<dbReference type="AlphaFoldDB" id="A0A7W4Z755"/>
<evidence type="ECO:0000259" key="7">
    <source>
        <dbReference type="SMART" id="SM01007"/>
    </source>
</evidence>
<feature type="binding site" evidence="6">
    <location>
        <position position="104"/>
    </location>
    <ligand>
        <name>Zn(2+)</name>
        <dbReference type="ChEBI" id="CHEBI:29105"/>
    </ligand>
</feature>
<dbReference type="Pfam" id="PF00596">
    <property type="entry name" value="Aldolase_II"/>
    <property type="match status" value="1"/>
</dbReference>
<evidence type="ECO:0000313" key="8">
    <source>
        <dbReference type="EMBL" id="MBB3047690.1"/>
    </source>
</evidence>
<keyword evidence="3 6" id="KW-0862">Zinc</keyword>
<dbReference type="NCBIfam" id="NF006672">
    <property type="entry name" value="PRK09220.1"/>
    <property type="match status" value="1"/>
</dbReference>
<dbReference type="InterPro" id="IPR036409">
    <property type="entry name" value="Aldolase_II/adducin_N_sf"/>
</dbReference>
<accession>A0A7W4Z755</accession>
<dbReference type="EC" id="4.2.1.109" evidence="6"/>
<comment type="function">
    <text evidence="6">Catalyzes the dehydration of methylthioribulose-1-phosphate (MTRu-1-P) into 2,3-diketo-5-methylthiopentyl-1-phosphate (DK-MTP-1-P).</text>
</comment>
<keyword evidence="2 6" id="KW-0479">Metal-binding</keyword>
<dbReference type="InterPro" id="IPR017714">
    <property type="entry name" value="MethylthioRu-1-P_deHdtase_MtnB"/>
</dbReference>
<keyword evidence="5 6" id="KW-0456">Lyase</keyword>
<evidence type="ECO:0000256" key="3">
    <source>
        <dbReference type="ARBA" id="ARBA00022833"/>
    </source>
</evidence>
<dbReference type="Gene3D" id="3.40.225.10">
    <property type="entry name" value="Class II aldolase/adducin N-terminal domain"/>
    <property type="match status" value="1"/>
</dbReference>
<dbReference type="SMART" id="SM01007">
    <property type="entry name" value="Aldolase_II"/>
    <property type="match status" value="1"/>
</dbReference>
<dbReference type="PANTHER" id="PTHR10640:SF7">
    <property type="entry name" value="METHYLTHIORIBULOSE-1-PHOSPHATE DEHYDRATASE"/>
    <property type="match status" value="1"/>
</dbReference>
<comment type="catalytic activity">
    <reaction evidence="6">
        <text>5-(methylsulfanyl)-D-ribulose 1-phosphate = 5-methylsulfanyl-2,3-dioxopentyl phosphate + H2O</text>
        <dbReference type="Rhea" id="RHEA:15549"/>
        <dbReference type="ChEBI" id="CHEBI:15377"/>
        <dbReference type="ChEBI" id="CHEBI:58548"/>
        <dbReference type="ChEBI" id="CHEBI:58828"/>
        <dbReference type="EC" id="4.2.1.109"/>
    </reaction>
</comment>
<comment type="caution">
    <text evidence="8">The sequence shown here is derived from an EMBL/GenBank/DDBJ whole genome shotgun (WGS) entry which is preliminary data.</text>
</comment>
<evidence type="ECO:0000256" key="2">
    <source>
        <dbReference type="ARBA" id="ARBA00022723"/>
    </source>
</evidence>
<dbReference type="GO" id="GO:0005737">
    <property type="term" value="C:cytoplasm"/>
    <property type="evidence" value="ECO:0007669"/>
    <property type="project" value="UniProtKB-UniRule"/>
</dbReference>
<dbReference type="EMBL" id="JACHWY010000002">
    <property type="protein sequence ID" value="MBB3047690.1"/>
    <property type="molecule type" value="Genomic_DNA"/>
</dbReference>
<evidence type="ECO:0000313" key="9">
    <source>
        <dbReference type="Proteomes" id="UP000537130"/>
    </source>
</evidence>
<protein>
    <recommendedName>
        <fullName evidence="6">Methylthioribulose-1-phosphate dehydratase</fullName>
        <shortName evidence="6">MTRu-1-P dehydratase</shortName>
        <ecNumber evidence="6">4.2.1.109</ecNumber>
    </recommendedName>
</protein>
<dbReference type="GO" id="GO:0046570">
    <property type="term" value="F:methylthioribulose 1-phosphate dehydratase activity"/>
    <property type="evidence" value="ECO:0007669"/>
    <property type="project" value="UniProtKB-UniRule"/>
</dbReference>
<dbReference type="GO" id="GO:0008270">
    <property type="term" value="F:zinc ion binding"/>
    <property type="evidence" value="ECO:0007669"/>
    <property type="project" value="UniProtKB-UniRule"/>
</dbReference>
<keyword evidence="1 6" id="KW-0028">Amino-acid biosynthesis</keyword>
<dbReference type="HAMAP" id="MF_01677">
    <property type="entry name" value="Salvage_MtnB"/>
    <property type="match status" value="1"/>
</dbReference>
<reference evidence="8 9" key="1">
    <citation type="submission" date="2020-08" db="EMBL/GenBank/DDBJ databases">
        <title>Genomic Encyclopedia of Type Strains, Phase III (KMG-III): the genomes of soil and plant-associated and newly described type strains.</title>
        <authorList>
            <person name="Whitman W."/>
        </authorList>
    </citation>
    <scope>NUCLEOTIDE SEQUENCE [LARGE SCALE GENOMIC DNA]</scope>
    <source>
        <strain evidence="8 9">CECT 8654</strain>
    </source>
</reference>
<evidence type="ECO:0000256" key="6">
    <source>
        <dbReference type="HAMAP-Rule" id="MF_01677"/>
    </source>
</evidence>
<dbReference type="GO" id="GO:0019509">
    <property type="term" value="P:L-methionine salvage from methylthioadenosine"/>
    <property type="evidence" value="ECO:0007669"/>
    <property type="project" value="UniProtKB-UniRule"/>
</dbReference>
<feature type="domain" description="Class II aldolase/adducin N-terminal" evidence="7">
    <location>
        <begin position="17"/>
        <end position="204"/>
    </location>
</feature>
<keyword evidence="4 6" id="KW-0486">Methionine biosynthesis</keyword>
<evidence type="ECO:0000256" key="4">
    <source>
        <dbReference type="ARBA" id="ARBA00023167"/>
    </source>
</evidence>
<organism evidence="8 9">
    <name type="scientific">Litorivivens lipolytica</name>
    <dbReference type="NCBI Taxonomy" id="1524264"/>
    <lineage>
        <taxon>Bacteria</taxon>
        <taxon>Pseudomonadati</taxon>
        <taxon>Pseudomonadota</taxon>
        <taxon>Gammaproteobacteria</taxon>
        <taxon>Litorivivens</taxon>
    </lineage>
</organism>
<proteinExistence type="inferred from homology"/>
<evidence type="ECO:0000256" key="1">
    <source>
        <dbReference type="ARBA" id="ARBA00022605"/>
    </source>
</evidence>
<evidence type="ECO:0000256" key="5">
    <source>
        <dbReference type="ARBA" id="ARBA00023239"/>
    </source>
</evidence>
<dbReference type="SUPFAM" id="SSF53639">
    <property type="entry name" value="AraD/HMP-PK domain-like"/>
    <property type="match status" value="1"/>
</dbReference>
<feature type="binding site" evidence="6">
    <location>
        <position position="102"/>
    </location>
    <ligand>
        <name>Zn(2+)</name>
        <dbReference type="ChEBI" id="CHEBI:29105"/>
    </ligand>
</feature>
<name>A0A7W4Z755_9GAMM</name>
<dbReference type="NCBIfam" id="TIGR03328">
    <property type="entry name" value="salvage_mtnB"/>
    <property type="match status" value="1"/>
</dbReference>
<dbReference type="PANTHER" id="PTHR10640">
    <property type="entry name" value="METHYLTHIORIBULOSE-1-PHOSPHATE DEHYDRATASE"/>
    <property type="match status" value="1"/>
</dbReference>
<dbReference type="UniPathway" id="UPA00904">
    <property type="reaction ID" value="UER00875"/>
</dbReference>
<comment type="similarity">
    <text evidence="6">Belongs to the aldolase class II family. MtnB subfamily.</text>
</comment>
<comment type="cofactor">
    <cofactor evidence="6">
        <name>Zn(2+)</name>
        <dbReference type="ChEBI" id="CHEBI:29105"/>
    </cofactor>
    <text evidence="6">Binds 1 zinc ion per subunit.</text>
</comment>
<dbReference type="InterPro" id="IPR001303">
    <property type="entry name" value="Aldolase_II/adducin_N"/>
</dbReference>
<sequence length="211" mass="23257">MSTEEGGLNSDFLAKARALAATGRELHARGWVPATSGNFSMRLSDNSVLVTASGRHKGRLDEQDFLAVDLAGRPIDGGKPSAETLLHTQLYARFPEVNAALHCHTPASTVLTMHRPDSELTFEGYELQKAFAGFSSHESTLSIPVFDNTQDIAALAADVDRYFDRVPDCPAYVIRGHGVYCWGDSLDACHRELEALDFLFQCALEMERLRR</sequence>
<gene>
    <name evidence="6" type="primary">mtnB</name>
    <name evidence="8" type="ORF">FHR99_001956</name>
</gene>
<dbReference type="Proteomes" id="UP000537130">
    <property type="component" value="Unassembled WGS sequence"/>
</dbReference>
<dbReference type="GO" id="GO:0005996">
    <property type="term" value="P:monosaccharide metabolic process"/>
    <property type="evidence" value="ECO:0007669"/>
    <property type="project" value="UniProtKB-ARBA"/>
</dbReference>
<comment type="pathway">
    <text evidence="6">Amino-acid biosynthesis; L-methionine biosynthesis via salvage pathway; L-methionine from S-methyl-5-thio-alpha-D-ribose 1-phosphate: step 2/6.</text>
</comment>
<keyword evidence="9" id="KW-1185">Reference proteome</keyword>